<organism evidence="1 2">
    <name type="scientific">Paragonimus westermani</name>
    <dbReference type="NCBI Taxonomy" id="34504"/>
    <lineage>
        <taxon>Eukaryota</taxon>
        <taxon>Metazoa</taxon>
        <taxon>Spiralia</taxon>
        <taxon>Lophotrochozoa</taxon>
        <taxon>Platyhelminthes</taxon>
        <taxon>Trematoda</taxon>
        <taxon>Digenea</taxon>
        <taxon>Plagiorchiida</taxon>
        <taxon>Troglotremata</taxon>
        <taxon>Troglotrematidae</taxon>
        <taxon>Paragonimus</taxon>
    </lineage>
</organism>
<dbReference type="AlphaFoldDB" id="A0A8T0DFH8"/>
<dbReference type="OrthoDB" id="10441720at2759"/>
<dbReference type="Proteomes" id="UP000699462">
    <property type="component" value="Unassembled WGS sequence"/>
</dbReference>
<accession>A0A8T0DFH8</accession>
<dbReference type="EMBL" id="JTDF01005510">
    <property type="protein sequence ID" value="KAF8566162.1"/>
    <property type="molecule type" value="Genomic_DNA"/>
</dbReference>
<comment type="caution">
    <text evidence="1">The sequence shown here is derived from an EMBL/GenBank/DDBJ whole genome shotgun (WGS) entry which is preliminary data.</text>
</comment>
<protein>
    <submittedName>
        <fullName evidence="1">Uncharacterized protein</fullName>
    </submittedName>
</protein>
<name>A0A8T0DFH8_9TREM</name>
<evidence type="ECO:0000313" key="2">
    <source>
        <dbReference type="Proteomes" id="UP000699462"/>
    </source>
</evidence>
<proteinExistence type="predicted"/>
<sequence length="146" mass="17020">MRAAGKTMKSEHYLLNMLKLQSSSSFMFDYGSYMTPFGGYRWRPFNPDECYVPKLDLLPHSLVESFEHVKPRCTAVLPTLFGTVESQHENAFAQTPKLFHPLLLLERFCYNLTAFGKHSSSTVYRLIDRIYETIINHRLPGRKKIR</sequence>
<reference evidence="1 2" key="1">
    <citation type="submission" date="2019-07" db="EMBL/GenBank/DDBJ databases">
        <title>Annotation for the trematode Paragonimus westermani.</title>
        <authorList>
            <person name="Choi Y.-J."/>
        </authorList>
    </citation>
    <scope>NUCLEOTIDE SEQUENCE [LARGE SCALE GENOMIC DNA]</scope>
    <source>
        <strain evidence="1">180907_Pwestermani</strain>
    </source>
</reference>
<evidence type="ECO:0000313" key="1">
    <source>
        <dbReference type="EMBL" id="KAF8566162.1"/>
    </source>
</evidence>
<gene>
    <name evidence="1" type="ORF">P879_04408</name>
</gene>
<keyword evidence="2" id="KW-1185">Reference proteome</keyword>